<dbReference type="InterPro" id="IPR037278">
    <property type="entry name" value="ARFGAP/RecO"/>
</dbReference>
<dbReference type="Proteomes" id="UP000243579">
    <property type="component" value="Unassembled WGS sequence"/>
</dbReference>
<keyword evidence="1" id="KW-0479">Metal-binding</keyword>
<evidence type="ECO:0000256" key="1">
    <source>
        <dbReference type="PROSITE-ProRule" id="PRU00288"/>
    </source>
</evidence>
<keyword evidence="5" id="KW-1185">Reference proteome</keyword>
<feature type="region of interest" description="Disordered" evidence="2">
    <location>
        <begin position="358"/>
        <end position="387"/>
    </location>
</feature>
<organism evidence="4 5">
    <name type="scientific">Achlya hypogyna</name>
    <name type="common">Oomycete</name>
    <name type="synonym">Protoachlya hypogyna</name>
    <dbReference type="NCBI Taxonomy" id="1202772"/>
    <lineage>
        <taxon>Eukaryota</taxon>
        <taxon>Sar</taxon>
        <taxon>Stramenopiles</taxon>
        <taxon>Oomycota</taxon>
        <taxon>Saprolegniomycetes</taxon>
        <taxon>Saprolegniales</taxon>
        <taxon>Achlyaceae</taxon>
        <taxon>Achlya</taxon>
    </lineage>
</organism>
<dbReference type="EMBL" id="JNBR01000480">
    <property type="protein sequence ID" value="OQR92097.1"/>
    <property type="molecule type" value="Genomic_DNA"/>
</dbReference>
<evidence type="ECO:0000313" key="5">
    <source>
        <dbReference type="Proteomes" id="UP000243579"/>
    </source>
</evidence>
<dbReference type="Gene3D" id="1.10.220.150">
    <property type="entry name" value="Arf GTPase activating protein"/>
    <property type="match status" value="1"/>
</dbReference>
<evidence type="ECO:0000256" key="2">
    <source>
        <dbReference type="SAM" id="MobiDB-lite"/>
    </source>
</evidence>
<feature type="region of interest" description="Disordered" evidence="2">
    <location>
        <begin position="124"/>
        <end position="163"/>
    </location>
</feature>
<dbReference type="AlphaFoldDB" id="A0A1V9Z2G7"/>
<evidence type="ECO:0000313" key="4">
    <source>
        <dbReference type="EMBL" id="OQR92097.1"/>
    </source>
</evidence>
<sequence>MAEAVLNTIRKLEANKACANCDTIAKFGHSNVCDKFKTFVCNNCKSAHQSYSHRVKSVTMSNWTMEEVDALKEENGGGNAVARRTWLGAWEEGRSMRKPTESDHVDVFKRFINAAYNDRAFYSENSAPKSAPRSQAPPSSSSSSSSRKEKASPAAPNADLLGFSPTATPAFEASFDAFSAPVQPASFEAFSAPVQPASFEAFSAPVQPASFEAFSAPVKPQAPLFDAFSAPVAPASSTSFDPFAAGAALPAPSSSNGNWGGFQAAPAAFDPFAAAIPPSLNAAGMPAAPQFGAAPAANANNYGGGHSISSLLDPSMVANPHAHAAPYSQQGHQSYGVAAPPHNIGYGYHLPMPAANGFQQPPASGQQGYGPPKSAAGRDPFAGLAFN</sequence>
<reference evidence="4 5" key="1">
    <citation type="journal article" date="2014" name="Genome Biol. Evol.">
        <title>The secreted proteins of Achlya hypogyna and Thraustotheca clavata identify the ancestral oomycete secretome and reveal gene acquisitions by horizontal gene transfer.</title>
        <authorList>
            <person name="Misner I."/>
            <person name="Blouin N."/>
            <person name="Leonard G."/>
            <person name="Richards T.A."/>
            <person name="Lane C.E."/>
        </authorList>
    </citation>
    <scope>NUCLEOTIDE SEQUENCE [LARGE SCALE GENOMIC DNA]</scope>
    <source>
        <strain evidence="4 5">ATCC 48635</strain>
    </source>
</reference>
<dbReference type="SUPFAM" id="SSF57863">
    <property type="entry name" value="ArfGap/RecO-like zinc finger"/>
    <property type="match status" value="1"/>
</dbReference>
<keyword evidence="1" id="KW-0863">Zinc-finger</keyword>
<proteinExistence type="predicted"/>
<dbReference type="OrthoDB" id="6036at2759"/>
<dbReference type="PANTHER" id="PTHR46085:SF3">
    <property type="entry name" value="ARF GTPASE ACTIVATING PROTEIN"/>
    <property type="match status" value="1"/>
</dbReference>
<feature type="compositionally biased region" description="Low complexity" evidence="2">
    <location>
        <begin position="126"/>
        <end position="145"/>
    </location>
</feature>
<dbReference type="PROSITE" id="PS50115">
    <property type="entry name" value="ARFGAP"/>
    <property type="match status" value="1"/>
</dbReference>
<dbReference type="GO" id="GO:0008270">
    <property type="term" value="F:zinc ion binding"/>
    <property type="evidence" value="ECO:0007669"/>
    <property type="project" value="UniProtKB-KW"/>
</dbReference>
<evidence type="ECO:0000259" key="3">
    <source>
        <dbReference type="PROSITE" id="PS50115"/>
    </source>
</evidence>
<comment type="caution">
    <text evidence="4">The sequence shown here is derived from an EMBL/GenBank/DDBJ whole genome shotgun (WGS) entry which is preliminary data.</text>
</comment>
<dbReference type="InterPro" id="IPR001164">
    <property type="entry name" value="ArfGAP_dom"/>
</dbReference>
<dbReference type="Pfam" id="PF01412">
    <property type="entry name" value="ArfGap"/>
    <property type="match status" value="1"/>
</dbReference>
<dbReference type="STRING" id="1202772.A0A1V9Z2G7"/>
<accession>A0A1V9Z2G7</accession>
<dbReference type="SMART" id="SM00105">
    <property type="entry name" value="ArfGap"/>
    <property type="match status" value="1"/>
</dbReference>
<dbReference type="GO" id="GO:0005096">
    <property type="term" value="F:GTPase activator activity"/>
    <property type="evidence" value="ECO:0007669"/>
    <property type="project" value="InterPro"/>
</dbReference>
<dbReference type="InterPro" id="IPR038508">
    <property type="entry name" value="ArfGAP_dom_sf"/>
</dbReference>
<dbReference type="PANTHER" id="PTHR46085">
    <property type="entry name" value="ARFGAP/RECO-RELATED"/>
    <property type="match status" value="1"/>
</dbReference>
<name>A0A1V9Z2G7_ACHHY</name>
<protein>
    <recommendedName>
        <fullName evidence="3">Arf-GAP domain-containing protein</fullName>
    </recommendedName>
</protein>
<gene>
    <name evidence="4" type="ORF">ACHHYP_04058</name>
</gene>
<keyword evidence="1" id="KW-0862">Zinc</keyword>
<feature type="domain" description="Arf-GAP" evidence="3">
    <location>
        <begin position="3"/>
        <end position="129"/>
    </location>
</feature>
<dbReference type="InterPro" id="IPR044820">
    <property type="entry name" value="AGD14-like"/>
</dbReference>